<organism evidence="3 4">
    <name type="scientific">Kibdelosporangium banguiense</name>
    <dbReference type="NCBI Taxonomy" id="1365924"/>
    <lineage>
        <taxon>Bacteria</taxon>
        <taxon>Bacillati</taxon>
        <taxon>Actinomycetota</taxon>
        <taxon>Actinomycetes</taxon>
        <taxon>Pseudonocardiales</taxon>
        <taxon>Pseudonocardiaceae</taxon>
        <taxon>Kibdelosporangium</taxon>
    </lineage>
</organism>
<dbReference type="InterPro" id="IPR016161">
    <property type="entry name" value="Ald_DH/histidinol_DH"/>
</dbReference>
<dbReference type="Gene3D" id="3.40.309.10">
    <property type="entry name" value="Aldehyde Dehydrogenase, Chain A, domain 2"/>
    <property type="match status" value="1"/>
</dbReference>
<keyword evidence="1" id="KW-0560">Oxidoreductase</keyword>
<keyword evidence="4" id="KW-1185">Reference proteome</keyword>
<dbReference type="PANTHER" id="PTHR11699">
    <property type="entry name" value="ALDEHYDE DEHYDROGENASE-RELATED"/>
    <property type="match status" value="1"/>
</dbReference>
<dbReference type="RefSeq" id="WP_209643627.1">
    <property type="nucleotide sequence ID" value="NZ_JAGINW010000001.1"/>
</dbReference>
<protein>
    <submittedName>
        <fullName evidence="3">Acyl-CoA reductase-like NAD-dependent aldehyde dehydrogenase</fullName>
    </submittedName>
</protein>
<dbReference type="InterPro" id="IPR016160">
    <property type="entry name" value="Ald_DH_CS_CYS"/>
</dbReference>
<dbReference type="Pfam" id="PF00171">
    <property type="entry name" value="Aldedh"/>
    <property type="match status" value="1"/>
</dbReference>
<evidence type="ECO:0000313" key="4">
    <source>
        <dbReference type="Proteomes" id="UP001519332"/>
    </source>
</evidence>
<reference evidence="3 4" key="1">
    <citation type="submission" date="2021-03" db="EMBL/GenBank/DDBJ databases">
        <title>Sequencing the genomes of 1000 actinobacteria strains.</title>
        <authorList>
            <person name="Klenk H.-P."/>
        </authorList>
    </citation>
    <scope>NUCLEOTIDE SEQUENCE [LARGE SCALE GENOMIC DNA]</scope>
    <source>
        <strain evidence="3 4">DSM 46670</strain>
    </source>
</reference>
<dbReference type="InterPro" id="IPR015590">
    <property type="entry name" value="Aldehyde_DH_dom"/>
</dbReference>
<evidence type="ECO:0000256" key="1">
    <source>
        <dbReference type="ARBA" id="ARBA00023002"/>
    </source>
</evidence>
<sequence>MTVAHLQIPQGNLFVAGRWVPAMSGAGREILNPATGGVLTTVADAGPADVDRAVQAARTAFDSGVWPGLSPRARGRILLRVADLLRHEAEEFAELESTDVGKPITFTRNIDVPTAIETFEYYGSLAAGIEGAVRATAFPAMAYTRREPIGVVAAITPFNFPLILSCTKIAAALAAGNTVVHKPAEETPLTALRLAELLQDAGVPDGVFNVVTGGASAGEALVRDARVDKVAFTGSTSTGKRVVAQAGETLKKVTVELGGKGANLIFADADPAAAVHTAMSGFVFNTGQFCMAGTRLLVERPVYADVVDALAQACSQVRVGDPRAPETVVGPMAGPRHLAKVQSFLDTAEDDGIRVIRGAAPSTSDGFFVAPAVLVGAGQESRYVQEEIFGPVLTVQPFDTEQEAVRLANGTSYGLAAGLQTRDVSKAHRVAAALQAGIVWVNGWAMLDVAMPFGGCKQSGYGRENGPEGLDEYLRTKSVVVAL</sequence>
<dbReference type="Gene3D" id="3.40.605.10">
    <property type="entry name" value="Aldehyde Dehydrogenase, Chain A, domain 1"/>
    <property type="match status" value="1"/>
</dbReference>
<evidence type="ECO:0000259" key="2">
    <source>
        <dbReference type="Pfam" id="PF00171"/>
    </source>
</evidence>
<comment type="caution">
    <text evidence="3">The sequence shown here is derived from an EMBL/GenBank/DDBJ whole genome shotgun (WGS) entry which is preliminary data.</text>
</comment>
<accession>A0ABS4TRS3</accession>
<dbReference type="InterPro" id="IPR016162">
    <property type="entry name" value="Ald_DH_N"/>
</dbReference>
<dbReference type="Proteomes" id="UP001519332">
    <property type="component" value="Unassembled WGS sequence"/>
</dbReference>
<name>A0ABS4TRS3_9PSEU</name>
<dbReference type="PROSITE" id="PS00070">
    <property type="entry name" value="ALDEHYDE_DEHYDR_CYS"/>
    <property type="match status" value="1"/>
</dbReference>
<gene>
    <name evidence="3" type="ORF">JOF56_006961</name>
</gene>
<dbReference type="InterPro" id="IPR016163">
    <property type="entry name" value="Ald_DH_C"/>
</dbReference>
<proteinExistence type="predicted"/>
<dbReference type="EMBL" id="JAGINW010000001">
    <property type="protein sequence ID" value="MBP2326576.1"/>
    <property type="molecule type" value="Genomic_DNA"/>
</dbReference>
<feature type="domain" description="Aldehyde dehydrogenase" evidence="2">
    <location>
        <begin position="19"/>
        <end position="479"/>
    </location>
</feature>
<dbReference type="SUPFAM" id="SSF53720">
    <property type="entry name" value="ALDH-like"/>
    <property type="match status" value="1"/>
</dbReference>
<evidence type="ECO:0000313" key="3">
    <source>
        <dbReference type="EMBL" id="MBP2326576.1"/>
    </source>
</evidence>